<accession>A0A0C1JGY4</accession>
<feature type="non-terminal residue" evidence="2">
    <location>
        <position position="159"/>
    </location>
</feature>
<dbReference type="InterPro" id="IPR036597">
    <property type="entry name" value="Fido-like_dom_sf"/>
</dbReference>
<dbReference type="PANTHER" id="PTHR13504:SF38">
    <property type="entry name" value="FIDO DOMAIN-CONTAINING PROTEIN"/>
    <property type="match status" value="1"/>
</dbReference>
<dbReference type="InterPro" id="IPR040198">
    <property type="entry name" value="Fido_containing"/>
</dbReference>
<dbReference type="AlphaFoldDB" id="A0A0C1JGY4"/>
<proteinExistence type="predicted"/>
<evidence type="ECO:0000313" key="2">
    <source>
        <dbReference type="EMBL" id="KIC70725.1"/>
    </source>
</evidence>
<gene>
    <name evidence="2" type="ORF">DB44_GE00230</name>
</gene>
<sequence>MSISIASTLTAIGRTRRFLEAAQLSKGWVAKMQARALILEAHHTTHIEGTHLSLDQSERLIAGENISDVDSEDVKELLNYKKAFDFVADYVFSQGLITEGLIREIHRRLVEDVRENSAQPGQYRVIQNYVANSKTKEIIYTPPAAYKVPIFMAELVEWL</sequence>
<dbReference type="Gene3D" id="1.10.3290.10">
    <property type="entry name" value="Fido-like domain"/>
    <property type="match status" value="1"/>
</dbReference>
<feature type="site" description="Important for autoinhibition of adenylyltransferase activity" evidence="1">
    <location>
        <position position="48"/>
    </location>
</feature>
<name>A0A0C1JGY4_9BACT</name>
<dbReference type="SUPFAM" id="SSF140931">
    <property type="entry name" value="Fic-like"/>
    <property type="match status" value="1"/>
</dbReference>
<protein>
    <submittedName>
        <fullName evidence="2">Uncharacterized protein</fullName>
    </submittedName>
</protein>
<dbReference type="PANTHER" id="PTHR13504">
    <property type="entry name" value="FIDO DOMAIN-CONTAINING PROTEIN DDB_G0283145"/>
    <property type="match status" value="1"/>
</dbReference>
<reference evidence="2 3" key="1">
    <citation type="journal article" date="2014" name="Mol. Biol. Evol.">
        <title>Massive expansion of Ubiquitination-related gene families within the Chlamydiae.</title>
        <authorList>
            <person name="Domman D."/>
            <person name="Collingro A."/>
            <person name="Lagkouvardos I."/>
            <person name="Gehre L."/>
            <person name="Weinmaier T."/>
            <person name="Rattei T."/>
            <person name="Subtil A."/>
            <person name="Horn M."/>
        </authorList>
    </citation>
    <scope>NUCLEOTIDE SEQUENCE [LARGE SCALE GENOMIC DNA]</scope>
    <source>
        <strain evidence="2 3">EI2</strain>
    </source>
</reference>
<evidence type="ECO:0000313" key="3">
    <source>
        <dbReference type="Proteomes" id="UP000031465"/>
    </source>
</evidence>
<evidence type="ECO:0000256" key="1">
    <source>
        <dbReference type="PIRSR" id="PIRSR640198-3"/>
    </source>
</evidence>
<dbReference type="EMBL" id="JSAN01000150">
    <property type="protein sequence ID" value="KIC70725.1"/>
    <property type="molecule type" value="Genomic_DNA"/>
</dbReference>
<comment type="caution">
    <text evidence="2">The sequence shown here is derived from an EMBL/GenBank/DDBJ whole genome shotgun (WGS) entry which is preliminary data.</text>
</comment>
<organism evidence="2 3">
    <name type="scientific">Candidatus Protochlamydia amoebophila</name>
    <dbReference type="NCBI Taxonomy" id="362787"/>
    <lineage>
        <taxon>Bacteria</taxon>
        <taxon>Pseudomonadati</taxon>
        <taxon>Chlamydiota</taxon>
        <taxon>Chlamydiia</taxon>
        <taxon>Parachlamydiales</taxon>
        <taxon>Parachlamydiaceae</taxon>
        <taxon>Candidatus Protochlamydia</taxon>
    </lineage>
</organism>
<dbReference type="Proteomes" id="UP000031465">
    <property type="component" value="Unassembled WGS sequence"/>
</dbReference>